<evidence type="ECO:0000259" key="3">
    <source>
        <dbReference type="Pfam" id="PF01551"/>
    </source>
</evidence>
<dbReference type="SUPFAM" id="SSF51261">
    <property type="entry name" value="Duplicated hybrid motif"/>
    <property type="match status" value="1"/>
</dbReference>
<dbReference type="PANTHER" id="PTHR21666:SF270">
    <property type="entry name" value="MUREIN HYDROLASE ACTIVATOR ENVC"/>
    <property type="match status" value="1"/>
</dbReference>
<dbReference type="PANTHER" id="PTHR21666">
    <property type="entry name" value="PEPTIDASE-RELATED"/>
    <property type="match status" value="1"/>
</dbReference>
<keyword evidence="4" id="KW-0378">Hydrolase</keyword>
<dbReference type="EMBL" id="AP029612">
    <property type="protein sequence ID" value="BFG70337.1"/>
    <property type="molecule type" value="Genomic_DNA"/>
</dbReference>
<feature type="compositionally biased region" description="Basic and acidic residues" evidence="2">
    <location>
        <begin position="246"/>
        <end position="256"/>
    </location>
</feature>
<dbReference type="GO" id="GO:0004222">
    <property type="term" value="F:metalloendopeptidase activity"/>
    <property type="evidence" value="ECO:0007669"/>
    <property type="project" value="TreeGrafter"/>
</dbReference>
<dbReference type="InterPro" id="IPR011055">
    <property type="entry name" value="Dup_hybrid_motif"/>
</dbReference>
<feature type="domain" description="M23ase beta-sheet core" evidence="3">
    <location>
        <begin position="348"/>
        <end position="440"/>
    </location>
</feature>
<dbReference type="CDD" id="cd12797">
    <property type="entry name" value="M23_peptidase"/>
    <property type="match status" value="1"/>
</dbReference>
<proteinExistence type="predicted"/>
<feature type="region of interest" description="Disordered" evidence="2">
    <location>
        <begin position="246"/>
        <end position="319"/>
    </location>
</feature>
<sequence>MLKSFFSFFLICFIGIAVHAQTREELQKQEQDLKKELAELNNLLSQTQKTKKLSLSQLAIIKRKVAMREQLVNSINRQIRDLDNTIFLNERDIYRLRRELDTLRVKYAKSIVFAYKNRSSYEYLNFIFSSRSFNDAIKRITYLKSYRRNRETQAEAIMQSEQLLKEKIDLLSNNKKERITTLTKQSEQLKVLQEDKKAQDQVVAQLKGKEKELSTQIQNKERQRQKMQQAVTAIIRREAEEAARRAKLKAAEDAKRAAANTTKPGEAAPKNNTASNSNITKSGAISEPLENKPVADRPYSALESTPEGRETSIQFEQNKGRLPWPVDRGNVYVPFGISTVPGTKLTQKSDGIQIALPEGSAVKSVADGEVVYVGEINGDLAVFVRHGKYFTSYNQLSTISVSVGQQVKAGSLLGRSGKSIDGEGAIIFMISNEKAAPMNPEVWLKPRR</sequence>
<reference evidence="4" key="1">
    <citation type="submission" date="2024-02" db="EMBL/GenBank/DDBJ databases">
        <title>Sediminibacterium planktonica sp. nov. and Sediminibacterium longus sp. nov., isolated from surface lake and river water.</title>
        <authorList>
            <person name="Watanabe K."/>
            <person name="Takemine S."/>
            <person name="Ishii Y."/>
            <person name="Ogata Y."/>
            <person name="Shindo C."/>
            <person name="Suda W."/>
        </authorList>
    </citation>
    <scope>NUCLEOTIDE SEQUENCE</scope>
    <source>
        <strain evidence="4">KACHI17</strain>
    </source>
</reference>
<feature type="compositionally biased region" description="Polar residues" evidence="2">
    <location>
        <begin position="270"/>
        <end position="283"/>
    </location>
</feature>
<feature type="coiled-coil region" evidence="1">
    <location>
        <begin position="16"/>
        <end position="50"/>
    </location>
</feature>
<dbReference type="Gene3D" id="6.10.250.3150">
    <property type="match status" value="1"/>
</dbReference>
<name>A0AAT9GI32_9BACT</name>
<dbReference type="AlphaFoldDB" id="A0AAT9GI32"/>
<gene>
    <name evidence="4" type="ORF">KACHI17_12180</name>
</gene>
<evidence type="ECO:0000256" key="2">
    <source>
        <dbReference type="SAM" id="MobiDB-lite"/>
    </source>
</evidence>
<evidence type="ECO:0000256" key="1">
    <source>
        <dbReference type="SAM" id="Coils"/>
    </source>
</evidence>
<dbReference type="InterPro" id="IPR050570">
    <property type="entry name" value="Cell_wall_metabolism_enzyme"/>
</dbReference>
<organism evidence="4">
    <name type="scientific">Sediminibacterium sp. KACHI17</name>
    <dbReference type="NCBI Taxonomy" id="1751071"/>
    <lineage>
        <taxon>Bacteria</taxon>
        <taxon>Pseudomonadati</taxon>
        <taxon>Bacteroidota</taxon>
        <taxon>Chitinophagia</taxon>
        <taxon>Chitinophagales</taxon>
        <taxon>Chitinophagaceae</taxon>
        <taxon>Sediminibacterium</taxon>
    </lineage>
</organism>
<dbReference type="Gene3D" id="2.70.70.10">
    <property type="entry name" value="Glucose Permease (Domain IIA)"/>
    <property type="match status" value="1"/>
</dbReference>
<protein>
    <submittedName>
        <fullName evidence="4">Murein hydrolase activator EnvC</fullName>
    </submittedName>
</protein>
<dbReference type="RefSeq" id="WP_353550619.1">
    <property type="nucleotide sequence ID" value="NZ_AP029612.1"/>
</dbReference>
<dbReference type="InterPro" id="IPR016047">
    <property type="entry name" value="M23ase_b-sheet_dom"/>
</dbReference>
<keyword evidence="1" id="KW-0175">Coiled coil</keyword>
<dbReference type="Pfam" id="PF01551">
    <property type="entry name" value="Peptidase_M23"/>
    <property type="match status" value="1"/>
</dbReference>
<accession>A0AAT9GI32</accession>
<evidence type="ECO:0000313" key="4">
    <source>
        <dbReference type="EMBL" id="BFG70337.1"/>
    </source>
</evidence>